<evidence type="ECO:0000313" key="2">
    <source>
        <dbReference type="EMBL" id="BCS96721.1"/>
    </source>
</evidence>
<organism evidence="2 3">
    <name type="scientific">Desulfoluna limicola</name>
    <dbReference type="NCBI Taxonomy" id="2810562"/>
    <lineage>
        <taxon>Bacteria</taxon>
        <taxon>Pseudomonadati</taxon>
        <taxon>Thermodesulfobacteriota</taxon>
        <taxon>Desulfobacteria</taxon>
        <taxon>Desulfobacterales</taxon>
        <taxon>Desulfolunaceae</taxon>
        <taxon>Desulfoluna</taxon>
    </lineage>
</organism>
<protein>
    <recommendedName>
        <fullName evidence="1">Transcription factor zinc-finger domain-containing protein</fullName>
    </recommendedName>
</protein>
<dbReference type="Proteomes" id="UP001320148">
    <property type="component" value="Chromosome"/>
</dbReference>
<keyword evidence="3" id="KW-1185">Reference proteome</keyword>
<accession>A0ABM7PGP0</accession>
<gene>
    <name evidence="2" type="ORF">DSLASN_23530</name>
</gene>
<reference evidence="2 3" key="1">
    <citation type="submission" date="2021-02" db="EMBL/GenBank/DDBJ databases">
        <title>Complete genome of Desulfoluna sp. strain ASN36.</title>
        <authorList>
            <person name="Takahashi A."/>
            <person name="Kojima H."/>
            <person name="Fukui M."/>
        </authorList>
    </citation>
    <scope>NUCLEOTIDE SEQUENCE [LARGE SCALE GENOMIC DNA]</scope>
    <source>
        <strain evidence="2 3">ASN36</strain>
    </source>
</reference>
<proteinExistence type="predicted"/>
<evidence type="ECO:0000259" key="1">
    <source>
        <dbReference type="Pfam" id="PF13453"/>
    </source>
</evidence>
<feature type="domain" description="Transcription factor zinc-finger" evidence="1">
    <location>
        <begin position="81"/>
        <end position="102"/>
    </location>
</feature>
<dbReference type="InterPro" id="IPR027392">
    <property type="entry name" value="TF_Znf"/>
</dbReference>
<name>A0ABM7PGP0_9BACT</name>
<evidence type="ECO:0000313" key="3">
    <source>
        <dbReference type="Proteomes" id="UP001320148"/>
    </source>
</evidence>
<dbReference type="Pfam" id="PF13453">
    <property type="entry name" value="Zn_ribbon_TFIIB"/>
    <property type="match status" value="1"/>
</dbReference>
<dbReference type="EMBL" id="AP024488">
    <property type="protein sequence ID" value="BCS96721.1"/>
    <property type="molecule type" value="Genomic_DNA"/>
</dbReference>
<dbReference type="RefSeq" id="WP_236893009.1">
    <property type="nucleotide sequence ID" value="NZ_AP024488.1"/>
</dbReference>
<sequence>MKCPKCKTTDLKKPDYNSPWFCEACGGMWLINNDNSCFPNTVTATMNEHLSEDSHDKKTGICPSGHGLMIRAKVDIDEPFYLERCTACGGIWFDKGEWQRIGENNLAQNLNDIWSLSWQRAQGKAKNRESFLKTNQALLGEHIFQSIMALTEKLKDHPEKERAIALLQQEIL</sequence>